<sequence>MAKAGSIGGWELLKEEFTFPRDSAPFNNCHASTIVEDGCWSPPTVVDEEPDIPMWNPVLFMLPSRELLLFYRIGPDVQNWSGFMKRSFDKGITWQEREQPTHPPPTPGILGPIKNKPIFLENGLLICGSSVESWNSWGA</sequence>
<dbReference type="InterPro" id="IPR011040">
    <property type="entry name" value="Sialidase"/>
</dbReference>
<name>A0AAQ3JUY4_9LILI</name>
<accession>A0AAQ3JUY4</accession>
<dbReference type="PANTHER" id="PTHR43752:SF2">
    <property type="entry name" value="BNR_ASP-BOX REPEAT FAMILY PROTEIN"/>
    <property type="match status" value="1"/>
</dbReference>
<evidence type="ECO:0000313" key="2">
    <source>
        <dbReference type="EMBL" id="WOK96571.1"/>
    </source>
</evidence>
<dbReference type="PANTHER" id="PTHR43752">
    <property type="entry name" value="BNR/ASP-BOX REPEAT FAMILY PROTEIN"/>
    <property type="match status" value="1"/>
</dbReference>
<evidence type="ECO:0000259" key="1">
    <source>
        <dbReference type="Pfam" id="PF13088"/>
    </source>
</evidence>
<dbReference type="Gene3D" id="2.120.10.10">
    <property type="match status" value="1"/>
</dbReference>
<gene>
    <name evidence="2" type="ORF">Cni_G05278</name>
</gene>
<dbReference type="Proteomes" id="UP001327560">
    <property type="component" value="Chromosome 2"/>
</dbReference>
<dbReference type="CDD" id="cd15482">
    <property type="entry name" value="Sialidase_non-viral"/>
    <property type="match status" value="1"/>
</dbReference>
<keyword evidence="3" id="KW-1185">Reference proteome</keyword>
<proteinExistence type="predicted"/>
<dbReference type="SUPFAM" id="SSF50939">
    <property type="entry name" value="Sialidases"/>
    <property type="match status" value="1"/>
</dbReference>
<protein>
    <recommendedName>
        <fullName evidence="1">Sialidase domain-containing protein</fullName>
    </recommendedName>
</protein>
<dbReference type="Pfam" id="PF13088">
    <property type="entry name" value="BNR_2"/>
    <property type="match status" value="1"/>
</dbReference>
<dbReference type="AlphaFoldDB" id="A0AAQ3JUY4"/>
<evidence type="ECO:0000313" key="3">
    <source>
        <dbReference type="Proteomes" id="UP001327560"/>
    </source>
</evidence>
<feature type="domain" description="Sialidase" evidence="1">
    <location>
        <begin position="36"/>
        <end position="139"/>
    </location>
</feature>
<dbReference type="InterPro" id="IPR036278">
    <property type="entry name" value="Sialidase_sf"/>
</dbReference>
<dbReference type="EMBL" id="CP136891">
    <property type="protein sequence ID" value="WOK96571.1"/>
    <property type="molecule type" value="Genomic_DNA"/>
</dbReference>
<organism evidence="2 3">
    <name type="scientific">Canna indica</name>
    <name type="common">Indian-shot</name>
    <dbReference type="NCBI Taxonomy" id="4628"/>
    <lineage>
        <taxon>Eukaryota</taxon>
        <taxon>Viridiplantae</taxon>
        <taxon>Streptophyta</taxon>
        <taxon>Embryophyta</taxon>
        <taxon>Tracheophyta</taxon>
        <taxon>Spermatophyta</taxon>
        <taxon>Magnoliopsida</taxon>
        <taxon>Liliopsida</taxon>
        <taxon>Zingiberales</taxon>
        <taxon>Cannaceae</taxon>
        <taxon>Canna</taxon>
    </lineage>
</organism>
<reference evidence="2 3" key="1">
    <citation type="submission" date="2023-10" db="EMBL/GenBank/DDBJ databases">
        <title>Chromosome-scale genome assembly provides insights into flower coloration mechanisms of Canna indica.</title>
        <authorList>
            <person name="Li C."/>
        </authorList>
    </citation>
    <scope>NUCLEOTIDE SEQUENCE [LARGE SCALE GENOMIC DNA]</scope>
    <source>
        <tissue evidence="2">Flower</tissue>
    </source>
</reference>